<dbReference type="Gene3D" id="3.90.79.10">
    <property type="entry name" value="Nucleoside Triphosphate Pyrophosphohydrolase"/>
    <property type="match status" value="1"/>
</dbReference>
<dbReference type="SUPFAM" id="SSF55811">
    <property type="entry name" value="Nudix"/>
    <property type="match status" value="1"/>
</dbReference>
<comment type="caution">
    <text evidence="6">The sequence shown here is derived from an EMBL/GenBank/DDBJ whole genome shotgun (WGS) entry which is preliminary data.</text>
</comment>
<dbReference type="GO" id="GO:0019677">
    <property type="term" value="P:NAD+ catabolic process"/>
    <property type="evidence" value="ECO:0007669"/>
    <property type="project" value="TreeGrafter"/>
</dbReference>
<reference evidence="6 7" key="1">
    <citation type="journal article" date="2016" name="Nat. Commun.">
        <title>Thousands of microbial genomes shed light on interconnected biogeochemical processes in an aquifer system.</title>
        <authorList>
            <person name="Anantharaman K."/>
            <person name="Brown C.T."/>
            <person name="Hug L.A."/>
            <person name="Sharon I."/>
            <person name="Castelle C.J."/>
            <person name="Probst A.J."/>
            <person name="Thomas B.C."/>
            <person name="Singh A."/>
            <person name="Wilkins M.J."/>
            <person name="Karaoz U."/>
            <person name="Brodie E.L."/>
            <person name="Williams K.H."/>
            <person name="Hubbard S.S."/>
            <person name="Banfield J.F."/>
        </authorList>
    </citation>
    <scope>NUCLEOTIDE SEQUENCE [LARGE SCALE GENOMIC DNA]</scope>
</reference>
<dbReference type="STRING" id="1802126.A3B25_03145"/>
<evidence type="ECO:0000256" key="1">
    <source>
        <dbReference type="ARBA" id="ARBA00001946"/>
    </source>
</evidence>
<dbReference type="PANTHER" id="PTHR42904">
    <property type="entry name" value="NUDIX HYDROLASE, NUDC SUBFAMILY"/>
    <property type="match status" value="1"/>
</dbReference>
<dbReference type="InterPro" id="IPR000086">
    <property type="entry name" value="NUDIX_hydrolase_dom"/>
</dbReference>
<evidence type="ECO:0000256" key="4">
    <source>
        <dbReference type="ARBA" id="ARBA00022842"/>
    </source>
</evidence>
<dbReference type="InterPro" id="IPR050241">
    <property type="entry name" value="NAD-cap_RNA_hydrolase_NudC"/>
</dbReference>
<proteinExistence type="predicted"/>
<dbReference type="AlphaFoldDB" id="A0A1G2GX27"/>
<evidence type="ECO:0000256" key="3">
    <source>
        <dbReference type="ARBA" id="ARBA00022801"/>
    </source>
</evidence>
<keyword evidence="3" id="KW-0378">Hydrolase</keyword>
<name>A0A1G2GX27_9BACT</name>
<evidence type="ECO:0000259" key="5">
    <source>
        <dbReference type="PROSITE" id="PS51462"/>
    </source>
</evidence>
<dbReference type="GO" id="GO:0035529">
    <property type="term" value="F:NADH pyrophosphatase activity"/>
    <property type="evidence" value="ECO:0007669"/>
    <property type="project" value="TreeGrafter"/>
</dbReference>
<dbReference type="Proteomes" id="UP000179106">
    <property type="component" value="Unassembled WGS sequence"/>
</dbReference>
<dbReference type="Pfam" id="PF00293">
    <property type="entry name" value="NUDIX"/>
    <property type="match status" value="1"/>
</dbReference>
<sequence>MSEPVFKPKPGQKDFANEKRAPVVQCVVQCGNKILVARRSSRMNFYPGFWSGISGFLDDERGVEEKVKEELREEVGIGDRNIIEIIEGAIVEQNDPKYGKTWIVHPVLVKVSTDIVVPNWEIEDYRWIDPEEVGTFELVPGFDAVVSGLMKDL</sequence>
<evidence type="ECO:0000313" key="6">
    <source>
        <dbReference type="EMBL" id="OGZ54699.1"/>
    </source>
</evidence>
<evidence type="ECO:0000313" key="7">
    <source>
        <dbReference type="Proteomes" id="UP000179106"/>
    </source>
</evidence>
<comment type="cofactor">
    <cofactor evidence="1">
        <name>Mg(2+)</name>
        <dbReference type="ChEBI" id="CHEBI:18420"/>
    </cofactor>
</comment>
<dbReference type="GO" id="GO:0046872">
    <property type="term" value="F:metal ion binding"/>
    <property type="evidence" value="ECO:0007669"/>
    <property type="project" value="UniProtKB-KW"/>
</dbReference>
<dbReference type="EMBL" id="MHNW01000003">
    <property type="protein sequence ID" value="OGZ54699.1"/>
    <property type="molecule type" value="Genomic_DNA"/>
</dbReference>
<dbReference type="PANTHER" id="PTHR42904:SF1">
    <property type="entry name" value="NUCLEOSIDE DIPHOSPHATE-LINKED MOIETY X MOTIF 17"/>
    <property type="match status" value="1"/>
</dbReference>
<accession>A0A1G2GX27</accession>
<dbReference type="PROSITE" id="PS51462">
    <property type="entry name" value="NUDIX"/>
    <property type="match status" value="1"/>
</dbReference>
<dbReference type="GO" id="GO:0006742">
    <property type="term" value="P:NADP+ catabolic process"/>
    <property type="evidence" value="ECO:0007669"/>
    <property type="project" value="TreeGrafter"/>
</dbReference>
<feature type="domain" description="Nudix hydrolase" evidence="5">
    <location>
        <begin position="18"/>
        <end position="152"/>
    </location>
</feature>
<dbReference type="GO" id="GO:0005829">
    <property type="term" value="C:cytosol"/>
    <property type="evidence" value="ECO:0007669"/>
    <property type="project" value="TreeGrafter"/>
</dbReference>
<protein>
    <recommendedName>
        <fullName evidence="5">Nudix hydrolase domain-containing protein</fullName>
    </recommendedName>
</protein>
<organism evidence="6 7">
    <name type="scientific">Candidatus Ryanbacteria bacterium RIFCSPLOWO2_01_FULL_48_26</name>
    <dbReference type="NCBI Taxonomy" id="1802126"/>
    <lineage>
        <taxon>Bacteria</taxon>
        <taxon>Candidatus Ryaniibacteriota</taxon>
    </lineage>
</organism>
<dbReference type="InterPro" id="IPR015797">
    <property type="entry name" value="NUDIX_hydrolase-like_dom_sf"/>
</dbReference>
<keyword evidence="2" id="KW-0479">Metal-binding</keyword>
<evidence type="ECO:0000256" key="2">
    <source>
        <dbReference type="ARBA" id="ARBA00022723"/>
    </source>
</evidence>
<gene>
    <name evidence="6" type="ORF">A3B25_03145</name>
</gene>
<keyword evidence="4" id="KW-0460">Magnesium</keyword>